<feature type="domain" description="RNA-polymerase II-associated protein 3-like C-terminal" evidence="7">
    <location>
        <begin position="418"/>
        <end position="506"/>
    </location>
</feature>
<evidence type="ECO:0000256" key="4">
    <source>
        <dbReference type="ARBA" id="ARBA00040133"/>
    </source>
</evidence>
<dbReference type="SUPFAM" id="SSF48452">
    <property type="entry name" value="TPR-like"/>
    <property type="match status" value="1"/>
</dbReference>
<dbReference type="PANTHER" id="PTHR46423:SF1">
    <property type="entry name" value="RNA POLYMERASE II-ASSOCIATED PROTEIN 3"/>
    <property type="match status" value="1"/>
</dbReference>
<dbReference type="Proteomes" id="UP001497497">
    <property type="component" value="Unassembled WGS sequence"/>
</dbReference>
<evidence type="ECO:0000256" key="6">
    <source>
        <dbReference type="SAM" id="MobiDB-lite"/>
    </source>
</evidence>
<comment type="caution">
    <text evidence="8">The sequence shown here is derived from an EMBL/GenBank/DDBJ whole genome shotgun (WGS) entry which is preliminary data.</text>
</comment>
<accession>A0AAV2I6D0</accession>
<dbReference type="SMART" id="SM00028">
    <property type="entry name" value="TPR"/>
    <property type="match status" value="3"/>
</dbReference>
<evidence type="ECO:0000256" key="5">
    <source>
        <dbReference type="PROSITE-ProRule" id="PRU00339"/>
    </source>
</evidence>
<evidence type="ECO:0000256" key="2">
    <source>
        <dbReference type="ARBA" id="ARBA00022803"/>
    </source>
</evidence>
<dbReference type="PROSITE" id="PS50005">
    <property type="entry name" value="TPR"/>
    <property type="match status" value="2"/>
</dbReference>
<feature type="repeat" description="TPR" evidence="5">
    <location>
        <begin position="134"/>
        <end position="167"/>
    </location>
</feature>
<dbReference type="Gene3D" id="1.25.40.10">
    <property type="entry name" value="Tetratricopeptide repeat domain"/>
    <property type="match status" value="1"/>
</dbReference>
<dbReference type="Pfam" id="PF13181">
    <property type="entry name" value="TPR_8"/>
    <property type="match status" value="1"/>
</dbReference>
<dbReference type="InterPro" id="IPR019734">
    <property type="entry name" value="TPR_rpt"/>
</dbReference>
<name>A0AAV2I6D0_LYMST</name>
<sequence length="536" mass="61060">MPISEHEKKMLDLQTQVRQNQSELQDYLSELNHWENDIKKKEEQLKAVKSDKIQELPPVRNTIHKKKLKKKKKDKPADQNKPKKISGSDFRAWDKFDVDKALEEIDKNDKKEGTSSSDYETDEEWELERKKHLAGLEKDKGNEFLKNGDLDKAIEAYSKGMQYDPTNAILPANRAMALLKQQKFGAAELDSTISISLDPLYVKAYLRRATARSGMGKLTDAIADFKRVLDLEPTNKHAKTELERLEKEIDREKKTPLNTTLTEGQMGIVKPIYKPPEERSKVPLRLVPIEEIGLEPRHKISKMEQSETAKKIKDTEGEKFDKLLKTSQDTRTHDSSDKHEASQKAETEQHPHSSNATSGKSNHVAHTSDATQEDISLTDTVVNTVGKGDEFISSEQDVSAKWPGGDSHVGSGDSFNVPTTSFQFQKDFKLLKNKPESFVQYFQAISPVTYPQLFGQCLDAEILNTILKSLLNFSNHLNVSIYDVLLNLSQVKRFCMTAMFLSQKDKQVVRDLIKQLEESKKHPESHLTALRKKFDV</sequence>
<protein>
    <recommendedName>
        <fullName evidence="4">RNA polymerase II-associated protein 3</fullName>
    </recommendedName>
</protein>
<proteinExistence type="inferred from homology"/>
<keyword evidence="2 5" id="KW-0802">TPR repeat</keyword>
<dbReference type="Pfam" id="PF13877">
    <property type="entry name" value="RPAP3_C"/>
    <property type="match status" value="1"/>
</dbReference>
<dbReference type="InterPro" id="IPR011990">
    <property type="entry name" value="TPR-like_helical_dom_sf"/>
</dbReference>
<dbReference type="EMBL" id="CAXITT010000452">
    <property type="protein sequence ID" value="CAL1541777.1"/>
    <property type="molecule type" value="Genomic_DNA"/>
</dbReference>
<feature type="compositionally biased region" description="Basic and acidic residues" evidence="6">
    <location>
        <begin position="298"/>
        <end position="351"/>
    </location>
</feature>
<evidence type="ECO:0000256" key="3">
    <source>
        <dbReference type="ARBA" id="ARBA00038275"/>
    </source>
</evidence>
<feature type="compositionally biased region" description="Basic and acidic residues" evidence="6">
    <location>
        <begin position="104"/>
        <end position="113"/>
    </location>
</feature>
<feature type="compositionally biased region" description="Basic residues" evidence="6">
    <location>
        <begin position="62"/>
        <end position="74"/>
    </location>
</feature>
<evidence type="ECO:0000256" key="1">
    <source>
        <dbReference type="ARBA" id="ARBA00022737"/>
    </source>
</evidence>
<feature type="compositionally biased region" description="Polar residues" evidence="6">
    <location>
        <begin position="352"/>
        <end position="377"/>
    </location>
</feature>
<dbReference type="AlphaFoldDB" id="A0AAV2I6D0"/>
<organism evidence="8 9">
    <name type="scientific">Lymnaea stagnalis</name>
    <name type="common">Great pond snail</name>
    <name type="synonym">Helix stagnalis</name>
    <dbReference type="NCBI Taxonomy" id="6523"/>
    <lineage>
        <taxon>Eukaryota</taxon>
        <taxon>Metazoa</taxon>
        <taxon>Spiralia</taxon>
        <taxon>Lophotrochozoa</taxon>
        <taxon>Mollusca</taxon>
        <taxon>Gastropoda</taxon>
        <taxon>Heterobranchia</taxon>
        <taxon>Euthyneura</taxon>
        <taxon>Panpulmonata</taxon>
        <taxon>Hygrophila</taxon>
        <taxon>Lymnaeoidea</taxon>
        <taxon>Lymnaeidae</taxon>
        <taxon>Lymnaea</taxon>
    </lineage>
</organism>
<dbReference type="GO" id="GO:0101031">
    <property type="term" value="C:protein folding chaperone complex"/>
    <property type="evidence" value="ECO:0007669"/>
    <property type="project" value="TreeGrafter"/>
</dbReference>
<keyword evidence="9" id="KW-1185">Reference proteome</keyword>
<evidence type="ECO:0000313" key="8">
    <source>
        <dbReference type="EMBL" id="CAL1541777.1"/>
    </source>
</evidence>
<dbReference type="PANTHER" id="PTHR46423">
    <property type="entry name" value="RNA POLYMERASE II-ASSOCIATED PROTEIN 3"/>
    <property type="match status" value="1"/>
</dbReference>
<evidence type="ECO:0000313" key="9">
    <source>
        <dbReference type="Proteomes" id="UP001497497"/>
    </source>
</evidence>
<feature type="region of interest" description="Disordered" evidence="6">
    <location>
        <begin position="298"/>
        <end position="377"/>
    </location>
</feature>
<feature type="repeat" description="TPR" evidence="5">
    <location>
        <begin position="202"/>
        <end position="235"/>
    </location>
</feature>
<keyword evidence="1" id="KW-0677">Repeat</keyword>
<comment type="similarity">
    <text evidence="3">Belongs to the RPAP3 family.</text>
</comment>
<reference evidence="8 9" key="1">
    <citation type="submission" date="2024-04" db="EMBL/GenBank/DDBJ databases">
        <authorList>
            <consortium name="Genoscope - CEA"/>
            <person name="William W."/>
        </authorList>
    </citation>
    <scope>NUCLEOTIDE SEQUENCE [LARGE SCALE GENOMIC DNA]</scope>
</reference>
<feature type="region of interest" description="Disordered" evidence="6">
    <location>
        <begin position="104"/>
        <end position="124"/>
    </location>
</feature>
<feature type="region of interest" description="Disordered" evidence="6">
    <location>
        <begin position="48"/>
        <end position="89"/>
    </location>
</feature>
<dbReference type="InterPro" id="IPR051966">
    <property type="entry name" value="RPAP3"/>
</dbReference>
<gene>
    <name evidence="8" type="ORF">GSLYS_00015383001</name>
</gene>
<dbReference type="Pfam" id="PF13414">
    <property type="entry name" value="TPR_11"/>
    <property type="match status" value="1"/>
</dbReference>
<evidence type="ECO:0000259" key="7">
    <source>
        <dbReference type="Pfam" id="PF13877"/>
    </source>
</evidence>
<dbReference type="InterPro" id="IPR025986">
    <property type="entry name" value="RPAP3-like_C"/>
</dbReference>